<feature type="transmembrane region" description="Helical" evidence="7">
    <location>
        <begin position="310"/>
        <end position="328"/>
    </location>
</feature>
<feature type="transmembrane region" description="Helical" evidence="7">
    <location>
        <begin position="285"/>
        <end position="304"/>
    </location>
</feature>
<comment type="subcellular location">
    <subcellularLocation>
        <location evidence="1">Cell membrane</location>
        <topology evidence="1">Multi-pass membrane protein</topology>
    </subcellularLocation>
</comment>
<feature type="transmembrane region" description="Helical" evidence="7">
    <location>
        <begin position="376"/>
        <end position="393"/>
    </location>
</feature>
<keyword evidence="10" id="KW-1185">Reference proteome</keyword>
<keyword evidence="4 7" id="KW-0812">Transmembrane</keyword>
<feature type="transmembrane region" description="Helical" evidence="7">
    <location>
        <begin position="56"/>
        <end position="76"/>
    </location>
</feature>
<dbReference type="PANTHER" id="PTHR23517:SF3">
    <property type="entry name" value="INTEGRAL MEMBRANE TRANSPORT PROTEIN"/>
    <property type="match status" value="1"/>
</dbReference>
<feature type="transmembrane region" description="Helical" evidence="7">
    <location>
        <begin position="20"/>
        <end position="44"/>
    </location>
</feature>
<comment type="caution">
    <text evidence="9">The sequence shown here is derived from an EMBL/GenBank/DDBJ whole genome shotgun (WGS) entry which is preliminary data.</text>
</comment>
<dbReference type="Proteomes" id="UP000600214">
    <property type="component" value="Unassembled WGS sequence"/>
</dbReference>
<evidence type="ECO:0000313" key="10">
    <source>
        <dbReference type="Proteomes" id="UP000600214"/>
    </source>
</evidence>
<dbReference type="RefSeq" id="WP_188930149.1">
    <property type="nucleotide sequence ID" value="NZ_BMIA01000001.1"/>
</dbReference>
<sequence length="415" mass="45423">MIRKVIGAYRASFTGLSRETWLLSLVILVNRCGYMAVPFMSMYITQSLHRSIEDAGLIITLFGVGSVLGAMAGGYLTDKLGFQPVQIGSLILSGVFFTLFSLTTDFALLCALIVVLSFFVEAFKPANQTAIAAYSTPENLIRSYALNRLATNIGFGFGTGVGGLLAAINYHLLFWVDGVVYVLAGLLIVMLLPKRKHVTKNDFPEMAEVSTASPWKDAFFVRFLVMVTLYMLCFVVLFRLVPVYWKEEMGIGESTIGVMLGMNGLIIALFEMVLVQNLANRKPDYFYMVSGPLFSAMAFLALVVPHVLPVVLAIATVVLFTTGEMLAFPYLSTFVMNRASDLNRGKYSAAYSVSQAVAQIIGPVMGAYVAGHWGYSALWILLIVISFGCALGFRSLFQRNLALCLAIVGPFIFFG</sequence>
<dbReference type="InterPro" id="IPR011701">
    <property type="entry name" value="MFS"/>
</dbReference>
<keyword evidence="2" id="KW-0813">Transport</keyword>
<organism evidence="9 10">
    <name type="scientific">Dyadobacter endophyticus</name>
    <dbReference type="NCBI Taxonomy" id="1749036"/>
    <lineage>
        <taxon>Bacteria</taxon>
        <taxon>Pseudomonadati</taxon>
        <taxon>Bacteroidota</taxon>
        <taxon>Cytophagia</taxon>
        <taxon>Cytophagales</taxon>
        <taxon>Spirosomataceae</taxon>
        <taxon>Dyadobacter</taxon>
    </lineage>
</organism>
<dbReference type="InterPro" id="IPR020846">
    <property type="entry name" value="MFS_dom"/>
</dbReference>
<feature type="transmembrane region" description="Helical" evidence="7">
    <location>
        <begin position="251"/>
        <end position="273"/>
    </location>
</feature>
<gene>
    <name evidence="9" type="ORF">GCM10007423_14740</name>
</gene>
<dbReference type="InterPro" id="IPR050171">
    <property type="entry name" value="MFS_Transporters"/>
</dbReference>
<evidence type="ECO:0000256" key="7">
    <source>
        <dbReference type="SAM" id="Phobius"/>
    </source>
</evidence>
<evidence type="ECO:0000313" key="9">
    <source>
        <dbReference type="EMBL" id="GGH28302.1"/>
    </source>
</evidence>
<evidence type="ECO:0000256" key="4">
    <source>
        <dbReference type="ARBA" id="ARBA00022692"/>
    </source>
</evidence>
<feature type="transmembrane region" description="Helical" evidence="7">
    <location>
        <begin position="174"/>
        <end position="192"/>
    </location>
</feature>
<feature type="transmembrane region" description="Helical" evidence="7">
    <location>
        <begin position="149"/>
        <end position="168"/>
    </location>
</feature>
<evidence type="ECO:0000256" key="5">
    <source>
        <dbReference type="ARBA" id="ARBA00022989"/>
    </source>
</evidence>
<keyword evidence="6 7" id="KW-0472">Membrane</keyword>
<feature type="domain" description="Major facilitator superfamily (MFS) profile" evidence="8">
    <location>
        <begin position="1"/>
        <end position="415"/>
    </location>
</feature>
<feature type="transmembrane region" description="Helical" evidence="7">
    <location>
        <begin position="96"/>
        <end position="120"/>
    </location>
</feature>
<reference evidence="10" key="1">
    <citation type="journal article" date="2019" name="Int. J. Syst. Evol. Microbiol.">
        <title>The Global Catalogue of Microorganisms (GCM) 10K type strain sequencing project: providing services to taxonomists for standard genome sequencing and annotation.</title>
        <authorList>
            <consortium name="The Broad Institute Genomics Platform"/>
            <consortium name="The Broad Institute Genome Sequencing Center for Infectious Disease"/>
            <person name="Wu L."/>
            <person name="Ma J."/>
        </authorList>
    </citation>
    <scope>NUCLEOTIDE SEQUENCE [LARGE SCALE GENOMIC DNA]</scope>
    <source>
        <strain evidence="10">CGMCC 1.15288</strain>
    </source>
</reference>
<protein>
    <submittedName>
        <fullName evidence="9">MFS transporter</fullName>
    </submittedName>
</protein>
<dbReference type="Pfam" id="PF07690">
    <property type="entry name" value="MFS_1"/>
    <property type="match status" value="1"/>
</dbReference>
<proteinExistence type="predicted"/>
<keyword evidence="3" id="KW-1003">Cell membrane</keyword>
<evidence type="ECO:0000256" key="6">
    <source>
        <dbReference type="ARBA" id="ARBA00023136"/>
    </source>
</evidence>
<evidence type="ECO:0000256" key="2">
    <source>
        <dbReference type="ARBA" id="ARBA00022448"/>
    </source>
</evidence>
<keyword evidence="5 7" id="KW-1133">Transmembrane helix</keyword>
<accession>A0ABQ1YKI0</accession>
<dbReference type="EMBL" id="BMIA01000001">
    <property type="protein sequence ID" value="GGH28302.1"/>
    <property type="molecule type" value="Genomic_DNA"/>
</dbReference>
<dbReference type="PANTHER" id="PTHR23517">
    <property type="entry name" value="RESISTANCE PROTEIN MDTM, PUTATIVE-RELATED-RELATED"/>
    <property type="match status" value="1"/>
</dbReference>
<evidence type="ECO:0000256" key="1">
    <source>
        <dbReference type="ARBA" id="ARBA00004651"/>
    </source>
</evidence>
<dbReference type="PROSITE" id="PS50850">
    <property type="entry name" value="MFS"/>
    <property type="match status" value="1"/>
</dbReference>
<dbReference type="InterPro" id="IPR036259">
    <property type="entry name" value="MFS_trans_sf"/>
</dbReference>
<evidence type="ECO:0000256" key="3">
    <source>
        <dbReference type="ARBA" id="ARBA00022475"/>
    </source>
</evidence>
<feature type="transmembrane region" description="Helical" evidence="7">
    <location>
        <begin position="349"/>
        <end position="370"/>
    </location>
</feature>
<evidence type="ECO:0000259" key="8">
    <source>
        <dbReference type="PROSITE" id="PS50850"/>
    </source>
</evidence>
<dbReference type="Gene3D" id="1.20.1250.20">
    <property type="entry name" value="MFS general substrate transporter like domains"/>
    <property type="match status" value="1"/>
</dbReference>
<feature type="transmembrane region" description="Helical" evidence="7">
    <location>
        <begin position="223"/>
        <end position="245"/>
    </location>
</feature>
<dbReference type="SUPFAM" id="SSF103473">
    <property type="entry name" value="MFS general substrate transporter"/>
    <property type="match status" value="1"/>
</dbReference>
<name>A0ABQ1YKI0_9BACT</name>